<protein>
    <submittedName>
        <fullName evidence="1">Uncharacterized protein</fullName>
    </submittedName>
</protein>
<accession>A4GK07</accession>
<sequence length="63" mass="7262">MAEAAEAAAEAADRLAVEVQEHKLVQMMVHLYLEQAILEQFQLLSQQNILKKKVNWKKQKKSI</sequence>
<dbReference type="AlphaFoldDB" id="A4GK07"/>
<name>A4GK07_9BACT</name>
<reference evidence="1" key="1">
    <citation type="journal article" date="2007" name="Environ. Microbiol.">
        <title>Proteorhodopsin photosystem gene clusters exhibit co-evolutionary trends and shared ancestry among diverse marine microbial phyla.</title>
        <authorList>
            <person name="McCarren J."/>
            <person name="Delong E.F."/>
        </authorList>
    </citation>
    <scope>NUCLEOTIDE SEQUENCE</scope>
</reference>
<organism evidence="1">
    <name type="scientific">uncultured marine bacterium EB80_69G07</name>
    <dbReference type="NCBI Taxonomy" id="415442"/>
    <lineage>
        <taxon>Bacteria</taxon>
        <taxon>environmental samples</taxon>
    </lineage>
</organism>
<gene>
    <name evidence="1" type="ORF">MBMO_EB80-69G07.0035</name>
</gene>
<dbReference type="EMBL" id="EF107105">
    <property type="protein sequence ID" value="ABL97452.1"/>
    <property type="molecule type" value="Genomic_DNA"/>
</dbReference>
<evidence type="ECO:0000313" key="1">
    <source>
        <dbReference type="EMBL" id="ABL97452.1"/>
    </source>
</evidence>
<proteinExistence type="predicted"/>